<dbReference type="Pfam" id="PF13193">
    <property type="entry name" value="AMP-binding_C"/>
    <property type="match status" value="1"/>
</dbReference>
<feature type="domain" description="AMP-binding enzyme C-terminal" evidence="2">
    <location>
        <begin position="446"/>
        <end position="521"/>
    </location>
</feature>
<dbReference type="PANTHER" id="PTHR43767">
    <property type="entry name" value="LONG-CHAIN-FATTY-ACID--COA LIGASE"/>
    <property type="match status" value="1"/>
</dbReference>
<keyword evidence="3" id="KW-0436">Ligase</keyword>
<dbReference type="GO" id="GO:0016878">
    <property type="term" value="F:acid-thiol ligase activity"/>
    <property type="evidence" value="ECO:0007669"/>
    <property type="project" value="UniProtKB-ARBA"/>
</dbReference>
<sequence>MSWRDTSPPPLRREAHFGDRVVSCFADRPASLFALLEEAVARRPGGEAIVCGDVRWTYADLDAAVGRMAAGFAGVGVTAGDRVGLLVGNRPDFVTALFALARLGAVAVPMGLRLQAPEIAHILADCGARLLVHEAEMADRLPADSSLPAPVRRLTVGGEGGERLADLVAKAADLPLPPVAAVNEEDLAVILYTSGTTGRPKGAMLTHLGIVHSSLVYEHCMGLTAADRSLAAVPLSHVTGLIANITATIRAAATLIIMPAFKAADFLVLAARERMTQSVLVPAMYNLCLLQPDFDSHDLSAWRIGGYGGAPMPTPTIERLAARCPGLALMNAYGATETTSPTTIMPPRYTATHGYSVGMAAPGVEIIVVDDHGRELPAGEVGEIWIAGPHVVKGYWGNPQATAEGFTAGFWHSGDLGCIDADGFVQVLDRKKDMINRGGYKIFTAEVETVLVACPGVIECAVVAVPCPVLGERVHAVVVTDASEPAAETIRAWCAARLSDYKVPETLTLTTDPLPRNANGKVMKRVLREGLRPVA</sequence>
<comment type="caution">
    <text evidence="3">The sequence shown here is derived from an EMBL/GenBank/DDBJ whole genome shotgun (WGS) entry which is preliminary data.</text>
</comment>
<dbReference type="SUPFAM" id="SSF56801">
    <property type="entry name" value="Acetyl-CoA synthetase-like"/>
    <property type="match status" value="1"/>
</dbReference>
<dbReference type="InterPro" id="IPR042099">
    <property type="entry name" value="ANL_N_sf"/>
</dbReference>
<evidence type="ECO:0000259" key="2">
    <source>
        <dbReference type="Pfam" id="PF13193"/>
    </source>
</evidence>
<dbReference type="Pfam" id="PF00501">
    <property type="entry name" value="AMP-binding"/>
    <property type="match status" value="1"/>
</dbReference>
<dbReference type="InterPro" id="IPR020845">
    <property type="entry name" value="AMP-binding_CS"/>
</dbReference>
<accession>A0A2T4ZEC0</accession>
<reference evidence="3 4" key="1">
    <citation type="submission" date="2018-04" db="EMBL/GenBank/DDBJ databases">
        <title>Genomic Encyclopedia of Archaeal and Bacterial Type Strains, Phase II (KMG-II): from individual species to whole genera.</title>
        <authorList>
            <person name="Goeker M."/>
        </authorList>
    </citation>
    <scope>NUCLEOTIDE SEQUENCE [LARGE SCALE GENOMIC DNA]</scope>
    <source>
        <strain evidence="3 4">DSM 25521</strain>
    </source>
</reference>
<protein>
    <submittedName>
        <fullName evidence="3">Acyl-CoA synthetase (AMP-forming)/AMP-acid ligase II</fullName>
    </submittedName>
</protein>
<dbReference type="InterPro" id="IPR025110">
    <property type="entry name" value="AMP-bd_C"/>
</dbReference>
<dbReference type="Proteomes" id="UP000241808">
    <property type="component" value="Unassembled WGS sequence"/>
</dbReference>
<evidence type="ECO:0000313" key="3">
    <source>
        <dbReference type="EMBL" id="PTM60241.1"/>
    </source>
</evidence>
<dbReference type="EMBL" id="PZZL01000003">
    <property type="protein sequence ID" value="PTM60241.1"/>
    <property type="molecule type" value="Genomic_DNA"/>
</dbReference>
<feature type="domain" description="AMP-dependent synthetase/ligase" evidence="1">
    <location>
        <begin position="36"/>
        <end position="396"/>
    </location>
</feature>
<keyword evidence="4" id="KW-1185">Reference proteome</keyword>
<proteinExistence type="predicted"/>
<dbReference type="InterPro" id="IPR045851">
    <property type="entry name" value="AMP-bd_C_sf"/>
</dbReference>
<dbReference type="Gene3D" id="3.40.50.12780">
    <property type="entry name" value="N-terminal domain of ligase-like"/>
    <property type="match status" value="1"/>
</dbReference>
<evidence type="ECO:0000313" key="4">
    <source>
        <dbReference type="Proteomes" id="UP000241808"/>
    </source>
</evidence>
<gene>
    <name evidence="3" type="ORF">C8P69_103171</name>
</gene>
<dbReference type="RefSeq" id="WP_108175886.1">
    <property type="nucleotide sequence ID" value="NZ_PZZL01000003.1"/>
</dbReference>
<name>A0A2T4ZEC0_9HYPH</name>
<dbReference type="AlphaFoldDB" id="A0A2T4ZEC0"/>
<dbReference type="OrthoDB" id="9803968at2"/>
<dbReference type="PRINTS" id="PR00154">
    <property type="entry name" value="AMPBINDING"/>
</dbReference>
<dbReference type="Gene3D" id="3.30.300.30">
    <property type="match status" value="1"/>
</dbReference>
<organism evidence="3 4">
    <name type="scientific">Phreatobacter oligotrophus</name>
    <dbReference type="NCBI Taxonomy" id="1122261"/>
    <lineage>
        <taxon>Bacteria</taxon>
        <taxon>Pseudomonadati</taxon>
        <taxon>Pseudomonadota</taxon>
        <taxon>Alphaproteobacteria</taxon>
        <taxon>Hyphomicrobiales</taxon>
        <taxon>Phreatobacteraceae</taxon>
        <taxon>Phreatobacter</taxon>
    </lineage>
</organism>
<dbReference type="InterPro" id="IPR050237">
    <property type="entry name" value="ATP-dep_AMP-bd_enzyme"/>
</dbReference>
<evidence type="ECO:0000259" key="1">
    <source>
        <dbReference type="Pfam" id="PF00501"/>
    </source>
</evidence>
<dbReference type="PANTHER" id="PTHR43767:SF1">
    <property type="entry name" value="NONRIBOSOMAL PEPTIDE SYNTHASE PES1 (EUROFUNG)-RELATED"/>
    <property type="match status" value="1"/>
</dbReference>
<dbReference type="PROSITE" id="PS00455">
    <property type="entry name" value="AMP_BINDING"/>
    <property type="match status" value="1"/>
</dbReference>
<dbReference type="InterPro" id="IPR020459">
    <property type="entry name" value="AMP-binding"/>
</dbReference>
<dbReference type="InterPro" id="IPR000873">
    <property type="entry name" value="AMP-dep_synth/lig_dom"/>
</dbReference>